<keyword evidence="1" id="KW-1133">Transmembrane helix</keyword>
<gene>
    <name evidence="2" type="ORF">GCM10010334_27000</name>
</gene>
<proteinExistence type="predicted"/>
<evidence type="ECO:0000256" key="1">
    <source>
        <dbReference type="SAM" id="Phobius"/>
    </source>
</evidence>
<dbReference type="AlphaFoldDB" id="A0A918WWY5"/>
<keyword evidence="1" id="KW-0812">Transmembrane</keyword>
<organism evidence="2 3">
    <name type="scientific">Streptomyces finlayi</name>
    <dbReference type="NCBI Taxonomy" id="67296"/>
    <lineage>
        <taxon>Bacteria</taxon>
        <taxon>Bacillati</taxon>
        <taxon>Actinomycetota</taxon>
        <taxon>Actinomycetes</taxon>
        <taxon>Kitasatosporales</taxon>
        <taxon>Streptomycetaceae</taxon>
        <taxon>Streptomyces</taxon>
    </lineage>
</organism>
<evidence type="ECO:0000313" key="3">
    <source>
        <dbReference type="Proteomes" id="UP000638353"/>
    </source>
</evidence>
<feature type="transmembrane region" description="Helical" evidence="1">
    <location>
        <begin position="50"/>
        <end position="73"/>
    </location>
</feature>
<accession>A0A918WWY5</accession>
<dbReference type="EMBL" id="BMVC01000004">
    <property type="protein sequence ID" value="GHC91707.1"/>
    <property type="molecule type" value="Genomic_DNA"/>
</dbReference>
<keyword evidence="1" id="KW-0472">Membrane</keyword>
<feature type="transmembrane region" description="Helical" evidence="1">
    <location>
        <begin position="115"/>
        <end position="137"/>
    </location>
</feature>
<name>A0A918WWY5_9ACTN</name>
<evidence type="ECO:0008006" key="4">
    <source>
        <dbReference type="Google" id="ProtNLM"/>
    </source>
</evidence>
<dbReference type="Proteomes" id="UP000638353">
    <property type="component" value="Unassembled WGS sequence"/>
</dbReference>
<reference evidence="2" key="1">
    <citation type="journal article" date="2014" name="Int. J. Syst. Evol. Microbiol.">
        <title>Complete genome sequence of Corynebacterium casei LMG S-19264T (=DSM 44701T), isolated from a smear-ripened cheese.</title>
        <authorList>
            <consortium name="US DOE Joint Genome Institute (JGI-PGF)"/>
            <person name="Walter F."/>
            <person name="Albersmeier A."/>
            <person name="Kalinowski J."/>
            <person name="Ruckert C."/>
        </authorList>
    </citation>
    <scope>NUCLEOTIDE SEQUENCE</scope>
    <source>
        <strain evidence="2">JCM 4637</strain>
    </source>
</reference>
<protein>
    <recommendedName>
        <fullName evidence="4">Integral membrane protein</fullName>
    </recommendedName>
</protein>
<sequence length="140" mass="14319">MNTAQFDGITAPATTTGTDGLARLALKLDAAVTGLNGLAYLGLATVLESWFGIATAVQYPVGAFLLLYALGVLAAGTRRRISRTALTAIVAANLLWVALSLTLAVAGTLTPTGAGTFWLVLQALTVGGFAGLQLLGLKRM</sequence>
<feature type="transmembrane region" description="Helical" evidence="1">
    <location>
        <begin position="85"/>
        <end position="109"/>
    </location>
</feature>
<comment type="caution">
    <text evidence="2">The sequence shown here is derived from an EMBL/GenBank/DDBJ whole genome shotgun (WGS) entry which is preliminary data.</text>
</comment>
<dbReference type="RefSeq" id="WP_189823798.1">
    <property type="nucleotide sequence ID" value="NZ_BMVC01000004.1"/>
</dbReference>
<evidence type="ECO:0000313" key="2">
    <source>
        <dbReference type="EMBL" id="GHC91707.1"/>
    </source>
</evidence>
<reference evidence="2" key="2">
    <citation type="submission" date="2020-09" db="EMBL/GenBank/DDBJ databases">
        <authorList>
            <person name="Sun Q."/>
            <person name="Ohkuma M."/>
        </authorList>
    </citation>
    <scope>NUCLEOTIDE SEQUENCE</scope>
    <source>
        <strain evidence="2">JCM 4637</strain>
    </source>
</reference>